<dbReference type="Proteomes" id="UP001056778">
    <property type="component" value="Chromosome 3"/>
</dbReference>
<keyword evidence="2" id="KW-1185">Reference proteome</keyword>
<sequence>MLLFIVLALSLALIGRWLYHYAFYWQNKGVPILQISSFKNSWNILWFRIPFWKVTENIYWKCQEKYQGFFMMENPSLFVKDLELIQRILVKDFEYFPDRTLGRNPTHDHLGAHILFLTRGYSWKYMRSKVTHAYSSARINLQIPLMEEVAKELCQYLADREHQMIDVKETCAKYSTDVITTSAYGIRGNSFTDQKDNYRTVTAKIFSADLYRAFAFNLHYIAPYLLKFFGLTFLDKSVNKRLKVTYAEQMDMKLKTGTNRNDFLDFLIQLSKKETDSRFNTGHNAMISQAAQYFLAGFETIGSTFCYMLYELAKHQEHQERLRDEITSVMSNYDNINNNAIKEMLYLDMVLKETMRLYPVLPFLDRKIAKDYKIPDTNIILEKDTNVYISIIGMHMDPQYFPNPHKFDPERFSVENKANILPFTYLPIGAGPRICIGMYLLAIMYHFILKVQDMDLQQ</sequence>
<proteinExistence type="predicted"/>
<dbReference type="EMBL" id="CM043017">
    <property type="protein sequence ID" value="KAI4465742.1"/>
    <property type="molecule type" value="Genomic_DNA"/>
</dbReference>
<protein>
    <submittedName>
        <fullName evidence="1">Cytochrome p450</fullName>
    </submittedName>
</protein>
<comment type="caution">
    <text evidence="1">The sequence shown here is derived from an EMBL/GenBank/DDBJ whole genome shotgun (WGS) entry which is preliminary data.</text>
</comment>
<organism evidence="1 2">
    <name type="scientific">Holotrichia oblita</name>
    <name type="common">Chafer beetle</name>
    <dbReference type="NCBI Taxonomy" id="644536"/>
    <lineage>
        <taxon>Eukaryota</taxon>
        <taxon>Metazoa</taxon>
        <taxon>Ecdysozoa</taxon>
        <taxon>Arthropoda</taxon>
        <taxon>Hexapoda</taxon>
        <taxon>Insecta</taxon>
        <taxon>Pterygota</taxon>
        <taxon>Neoptera</taxon>
        <taxon>Endopterygota</taxon>
        <taxon>Coleoptera</taxon>
        <taxon>Polyphaga</taxon>
        <taxon>Scarabaeiformia</taxon>
        <taxon>Scarabaeidae</taxon>
        <taxon>Melolonthinae</taxon>
        <taxon>Holotrichia</taxon>
    </lineage>
</organism>
<name>A0ACB9TFY7_HOLOL</name>
<gene>
    <name evidence="1" type="ORF">MML48_3g00018121</name>
</gene>
<accession>A0ACB9TFY7</accession>
<evidence type="ECO:0000313" key="1">
    <source>
        <dbReference type="EMBL" id="KAI4465742.1"/>
    </source>
</evidence>
<reference evidence="1" key="1">
    <citation type="submission" date="2022-04" db="EMBL/GenBank/DDBJ databases">
        <title>Chromosome-scale genome assembly of Holotrichia oblita Faldermann.</title>
        <authorList>
            <person name="Rongchong L."/>
        </authorList>
    </citation>
    <scope>NUCLEOTIDE SEQUENCE</scope>
    <source>
        <strain evidence="1">81SQS9</strain>
    </source>
</reference>
<evidence type="ECO:0000313" key="2">
    <source>
        <dbReference type="Proteomes" id="UP001056778"/>
    </source>
</evidence>